<evidence type="ECO:0008006" key="3">
    <source>
        <dbReference type="Google" id="ProtNLM"/>
    </source>
</evidence>
<name>A0A8H9J3C1_9PSEU</name>
<dbReference type="Proteomes" id="UP000658656">
    <property type="component" value="Unassembled WGS sequence"/>
</dbReference>
<evidence type="ECO:0000313" key="1">
    <source>
        <dbReference type="EMBL" id="GHF86719.1"/>
    </source>
</evidence>
<evidence type="ECO:0000313" key="2">
    <source>
        <dbReference type="Proteomes" id="UP000658656"/>
    </source>
</evidence>
<dbReference type="AlphaFoldDB" id="A0A8H9J3C1"/>
<protein>
    <recommendedName>
        <fullName evidence="3">Abortive infection protein</fullName>
    </recommendedName>
</protein>
<gene>
    <name evidence="1" type="ORF">GCM10017566_70690</name>
</gene>
<dbReference type="InterPro" id="IPR017853">
    <property type="entry name" value="GH"/>
</dbReference>
<reference evidence="1" key="2">
    <citation type="submission" date="2020-09" db="EMBL/GenBank/DDBJ databases">
        <authorList>
            <person name="Sun Q."/>
            <person name="Zhou Y."/>
        </authorList>
    </citation>
    <scope>NUCLEOTIDE SEQUENCE</scope>
    <source>
        <strain evidence="1">CGMCC 4.7679</strain>
    </source>
</reference>
<sequence>MKRKGVIYDVGSVQMGINWRPDYRPEVVRRELRILAEDLHCGAVKIRGRDISRVVLTGDAAAAFGMEVWLSAELFGQPPADTLSYIEAAAAAGEQLRRRWPDRVVFSVGTELTLFMRGMVPGRTYRQRVRHLKAAPRAARQDTPLRPFLAQAVDAARRHFDGPITYAAFPFERVDWDRFDIVGINHYWHRLIADRYVPMLRPWLELGKPVVISELGFRTCTGADEPRPVGQENAAAFGMLLQLLPGIGRLVHPRVKTIRERNEALQARRLTRQLETLDEAGIDGAFIYTFSFPLLPHHPDPRHDLDVDSFSLVKSLPRPQHGTTYPDMTWEPKQAFAAVANYYARR</sequence>
<dbReference type="Gene3D" id="3.20.20.80">
    <property type="entry name" value="Glycosidases"/>
    <property type="match status" value="1"/>
</dbReference>
<keyword evidence="2" id="KW-1185">Reference proteome</keyword>
<organism evidence="1 2">
    <name type="scientific">Amycolatopsis bartoniae</name>
    <dbReference type="NCBI Taxonomy" id="941986"/>
    <lineage>
        <taxon>Bacteria</taxon>
        <taxon>Bacillati</taxon>
        <taxon>Actinomycetota</taxon>
        <taxon>Actinomycetes</taxon>
        <taxon>Pseudonocardiales</taxon>
        <taxon>Pseudonocardiaceae</taxon>
        <taxon>Amycolatopsis</taxon>
    </lineage>
</organism>
<accession>A0A8H9J3C1</accession>
<proteinExistence type="predicted"/>
<dbReference type="EMBL" id="BNAV01000020">
    <property type="protein sequence ID" value="GHF86719.1"/>
    <property type="molecule type" value="Genomic_DNA"/>
</dbReference>
<reference evidence="1" key="1">
    <citation type="journal article" date="2014" name="Int. J. Syst. Evol. Microbiol.">
        <title>Complete genome sequence of Corynebacterium casei LMG S-19264T (=DSM 44701T), isolated from a smear-ripened cheese.</title>
        <authorList>
            <consortium name="US DOE Joint Genome Institute (JGI-PGF)"/>
            <person name="Walter F."/>
            <person name="Albersmeier A."/>
            <person name="Kalinowski J."/>
            <person name="Ruckert C."/>
        </authorList>
    </citation>
    <scope>NUCLEOTIDE SEQUENCE</scope>
    <source>
        <strain evidence="1">CGMCC 4.7679</strain>
    </source>
</reference>
<dbReference type="SUPFAM" id="SSF51445">
    <property type="entry name" value="(Trans)glycosidases"/>
    <property type="match status" value="1"/>
</dbReference>
<comment type="caution">
    <text evidence="1">The sequence shown here is derived from an EMBL/GenBank/DDBJ whole genome shotgun (WGS) entry which is preliminary data.</text>
</comment>